<dbReference type="Proteomes" id="UP001327986">
    <property type="component" value="Chromosome"/>
</dbReference>
<proteinExistence type="predicted"/>
<accession>A0AB38Z869</accession>
<dbReference type="RefSeq" id="WP_324664224.1">
    <property type="nucleotide sequence ID" value="NZ_CP141531.1"/>
</dbReference>
<reference evidence="1" key="1">
    <citation type="submission" date="2023-12" db="EMBL/GenBank/DDBJ databases">
        <title>Isolation of organohalide respiring bacteria Dehalococcoides mccartyi strain GPTCE1 in groundwater collected near a chemical plant in Suzhou, China.</title>
        <authorList>
            <person name="Liu G."/>
        </authorList>
    </citation>
    <scope>NUCLEOTIDE SEQUENCE</scope>
    <source>
        <strain evidence="1">GPTCE1</strain>
    </source>
</reference>
<organism evidence="1 2">
    <name type="scientific">Dehalococcoides mccartyi</name>
    <dbReference type="NCBI Taxonomy" id="61435"/>
    <lineage>
        <taxon>Bacteria</taxon>
        <taxon>Bacillati</taxon>
        <taxon>Chloroflexota</taxon>
        <taxon>Dehalococcoidia</taxon>
        <taxon>Dehalococcoidales</taxon>
        <taxon>Dehalococcoidaceae</taxon>
        <taxon>Dehalococcoides</taxon>
    </lineage>
</organism>
<evidence type="ECO:0000313" key="2">
    <source>
        <dbReference type="Proteomes" id="UP001327986"/>
    </source>
</evidence>
<name>A0AB38Z869_9CHLR</name>
<protein>
    <submittedName>
        <fullName evidence="1">Uncharacterized protein</fullName>
    </submittedName>
</protein>
<dbReference type="EMBL" id="CP141531">
    <property type="protein sequence ID" value="WRO06702.1"/>
    <property type="molecule type" value="Genomic_DNA"/>
</dbReference>
<evidence type="ECO:0000313" key="1">
    <source>
        <dbReference type="EMBL" id="WRO06702.1"/>
    </source>
</evidence>
<dbReference type="AlphaFoldDB" id="A0AB38Z869"/>
<sequence length="66" mass="7418">MGQDSKSPEIVFVLTREDVIECAQEMGIPAEAITDDVFYQVKKGVEWGLECWAEVMKEAINIALKN</sequence>
<gene>
    <name evidence="1" type="ORF">VLL09_04750</name>
</gene>